<dbReference type="EMBL" id="POUD01000183">
    <property type="protein sequence ID" value="PZG12535.1"/>
    <property type="molecule type" value="Genomic_DNA"/>
</dbReference>
<dbReference type="Pfam" id="PF13340">
    <property type="entry name" value="DUF4096"/>
    <property type="match status" value="1"/>
</dbReference>
<accession>A0A2W2E5P5</accession>
<evidence type="ECO:0000259" key="1">
    <source>
        <dbReference type="Pfam" id="PF13340"/>
    </source>
</evidence>
<feature type="domain" description="Insertion element IS402-like" evidence="1">
    <location>
        <begin position="25"/>
        <end position="76"/>
    </location>
</feature>
<proteinExistence type="predicted"/>
<organism evidence="2 3">
    <name type="scientific">Nonomuraea aridisoli</name>
    <dbReference type="NCBI Taxonomy" id="2070368"/>
    <lineage>
        <taxon>Bacteria</taxon>
        <taxon>Bacillati</taxon>
        <taxon>Actinomycetota</taxon>
        <taxon>Actinomycetes</taxon>
        <taxon>Streptosporangiales</taxon>
        <taxon>Streptosporangiaceae</taxon>
        <taxon>Nonomuraea</taxon>
    </lineage>
</organism>
<sequence>MGHGAWRPPRRISVLDRLHLALGARGPIPDLRQQFLAVRWRFRTGSPWRDLPPEYGPRPTAHTGSAHGRCACVLERLMQAGTRGGTAADRR</sequence>
<dbReference type="InterPro" id="IPR025161">
    <property type="entry name" value="IS402-like_dom"/>
</dbReference>
<dbReference type="Proteomes" id="UP000249304">
    <property type="component" value="Unassembled WGS sequence"/>
</dbReference>
<evidence type="ECO:0000313" key="2">
    <source>
        <dbReference type="EMBL" id="PZG12535.1"/>
    </source>
</evidence>
<name>A0A2W2E5P5_9ACTN</name>
<keyword evidence="3" id="KW-1185">Reference proteome</keyword>
<protein>
    <recommendedName>
        <fullName evidence="1">Insertion element IS402-like domain-containing protein</fullName>
    </recommendedName>
</protein>
<reference evidence="2 3" key="1">
    <citation type="submission" date="2018-01" db="EMBL/GenBank/DDBJ databases">
        <title>Draft genome sequence of Nonomuraea sp. KC333.</title>
        <authorList>
            <person name="Sahin N."/>
            <person name="Saygin H."/>
            <person name="Ay H."/>
        </authorList>
    </citation>
    <scope>NUCLEOTIDE SEQUENCE [LARGE SCALE GENOMIC DNA]</scope>
    <source>
        <strain evidence="2 3">KC333</strain>
    </source>
</reference>
<evidence type="ECO:0000313" key="3">
    <source>
        <dbReference type="Proteomes" id="UP000249304"/>
    </source>
</evidence>
<dbReference type="AlphaFoldDB" id="A0A2W2E5P5"/>
<comment type="caution">
    <text evidence="2">The sequence shown here is derived from an EMBL/GenBank/DDBJ whole genome shotgun (WGS) entry which is preliminary data.</text>
</comment>
<gene>
    <name evidence="2" type="ORF">C1J01_32525</name>
</gene>
<dbReference type="OrthoDB" id="3335835at2"/>